<feature type="domain" description="Ecp2 effector protein-like" evidence="2">
    <location>
        <begin position="48"/>
        <end position="147"/>
    </location>
</feature>
<dbReference type="AlphaFoldDB" id="A0A168E924"/>
<dbReference type="STRING" id="1081109.A0A168E924"/>
<evidence type="ECO:0000259" key="2">
    <source>
        <dbReference type="Pfam" id="PF14856"/>
    </source>
</evidence>
<evidence type="ECO:0000313" key="4">
    <source>
        <dbReference type="Proteomes" id="UP000078544"/>
    </source>
</evidence>
<accession>A0A168E924</accession>
<feature type="chain" id="PRO_5007896471" description="Ecp2 effector protein-like domain-containing protein" evidence="1">
    <location>
        <begin position="25"/>
        <end position="164"/>
    </location>
</feature>
<organism evidence="3 4">
    <name type="scientific">Moelleriella libera RCEF 2490</name>
    <dbReference type="NCBI Taxonomy" id="1081109"/>
    <lineage>
        <taxon>Eukaryota</taxon>
        <taxon>Fungi</taxon>
        <taxon>Dikarya</taxon>
        <taxon>Ascomycota</taxon>
        <taxon>Pezizomycotina</taxon>
        <taxon>Sordariomycetes</taxon>
        <taxon>Hypocreomycetidae</taxon>
        <taxon>Hypocreales</taxon>
        <taxon>Clavicipitaceae</taxon>
        <taxon>Moelleriella</taxon>
    </lineage>
</organism>
<dbReference type="OrthoDB" id="4944568at2759"/>
<dbReference type="InterPro" id="IPR029226">
    <property type="entry name" value="Ecp2-like"/>
</dbReference>
<sequence length="164" mass="17581">MFRLGPSLWAVAAIVVSLANLVWSLPASGFIPNSPGFLWHPSDNTQTTCDQSTFAESTDLAPASWKQCAGLYSSWTSQNGTFDLTSANATGYMPILQTRDCALSVKPADPSKGPFTLGDGDVKTLLDTSLRQFSEGSDLRVMGMVKCAAAGGDRDEIDWRISKP</sequence>
<evidence type="ECO:0000256" key="1">
    <source>
        <dbReference type="SAM" id="SignalP"/>
    </source>
</evidence>
<comment type="caution">
    <text evidence="3">The sequence shown here is derived from an EMBL/GenBank/DDBJ whole genome shotgun (WGS) entry which is preliminary data.</text>
</comment>
<evidence type="ECO:0000313" key="3">
    <source>
        <dbReference type="EMBL" id="KZZ98549.1"/>
    </source>
</evidence>
<name>A0A168E924_9HYPO</name>
<dbReference type="EMBL" id="AZGY01000005">
    <property type="protein sequence ID" value="KZZ98549.1"/>
    <property type="molecule type" value="Genomic_DNA"/>
</dbReference>
<dbReference type="Proteomes" id="UP000078544">
    <property type="component" value="Unassembled WGS sequence"/>
</dbReference>
<proteinExistence type="predicted"/>
<reference evidence="3 4" key="1">
    <citation type="journal article" date="2016" name="Genome Biol. Evol.">
        <title>Divergent and convergent evolution of fungal pathogenicity.</title>
        <authorList>
            <person name="Shang Y."/>
            <person name="Xiao G."/>
            <person name="Zheng P."/>
            <person name="Cen K."/>
            <person name="Zhan S."/>
            <person name="Wang C."/>
        </authorList>
    </citation>
    <scope>NUCLEOTIDE SEQUENCE [LARGE SCALE GENOMIC DNA]</scope>
    <source>
        <strain evidence="3 4">RCEF 2490</strain>
    </source>
</reference>
<protein>
    <recommendedName>
        <fullName evidence="2">Ecp2 effector protein-like domain-containing protein</fullName>
    </recommendedName>
</protein>
<gene>
    <name evidence="3" type="ORF">AAL_03067</name>
</gene>
<keyword evidence="1" id="KW-0732">Signal</keyword>
<keyword evidence="4" id="KW-1185">Reference proteome</keyword>
<feature type="signal peptide" evidence="1">
    <location>
        <begin position="1"/>
        <end position="24"/>
    </location>
</feature>
<dbReference type="Pfam" id="PF14856">
    <property type="entry name" value="Hce2"/>
    <property type="match status" value="1"/>
</dbReference>